<gene>
    <name evidence="1" type="ORF">A3I96_03165</name>
</gene>
<dbReference type="Proteomes" id="UP000177111">
    <property type="component" value="Unassembled WGS sequence"/>
</dbReference>
<sequence>MLSKEALEEFKAIYKKEYNEDISDEDALEMAVNLLNMMNAIYRPIPKKWLDELEEKDGLVK</sequence>
<name>A0A1F8H1Q1_9BACT</name>
<protein>
    <submittedName>
        <fullName evidence="1">Uncharacterized protein</fullName>
    </submittedName>
</protein>
<evidence type="ECO:0000313" key="2">
    <source>
        <dbReference type="Proteomes" id="UP000177111"/>
    </source>
</evidence>
<dbReference type="EMBL" id="MGKT01000008">
    <property type="protein sequence ID" value="OGN30806.1"/>
    <property type="molecule type" value="Genomic_DNA"/>
</dbReference>
<proteinExistence type="predicted"/>
<evidence type="ECO:0000313" key="1">
    <source>
        <dbReference type="EMBL" id="OGN30806.1"/>
    </source>
</evidence>
<accession>A0A1F8H1Q1</accession>
<reference evidence="1 2" key="1">
    <citation type="journal article" date="2016" name="Nat. Commun.">
        <title>Thousands of microbial genomes shed light on interconnected biogeochemical processes in an aquifer system.</title>
        <authorList>
            <person name="Anantharaman K."/>
            <person name="Brown C.T."/>
            <person name="Hug L.A."/>
            <person name="Sharon I."/>
            <person name="Castelle C.J."/>
            <person name="Probst A.J."/>
            <person name="Thomas B.C."/>
            <person name="Singh A."/>
            <person name="Wilkins M.J."/>
            <person name="Karaoz U."/>
            <person name="Brodie E.L."/>
            <person name="Williams K.H."/>
            <person name="Hubbard S.S."/>
            <person name="Banfield J.F."/>
        </authorList>
    </citation>
    <scope>NUCLEOTIDE SEQUENCE [LARGE SCALE GENOMIC DNA]</scope>
</reference>
<comment type="caution">
    <text evidence="1">The sequence shown here is derived from an EMBL/GenBank/DDBJ whole genome shotgun (WGS) entry which is preliminary data.</text>
</comment>
<dbReference type="AlphaFoldDB" id="A0A1F8H1Q1"/>
<organism evidence="1 2">
    <name type="scientific">Candidatus Yanofskybacteria bacterium RIFCSPLOWO2_02_FULL_44_18</name>
    <dbReference type="NCBI Taxonomy" id="1802705"/>
    <lineage>
        <taxon>Bacteria</taxon>
        <taxon>Candidatus Yanofskyibacteriota</taxon>
    </lineage>
</organism>